<dbReference type="AlphaFoldDB" id="A0A090XCQ6"/>
<dbReference type="SMART" id="SM00020">
    <property type="entry name" value="Tryp_SPc"/>
    <property type="match status" value="1"/>
</dbReference>
<dbReference type="GO" id="GO:0004252">
    <property type="term" value="F:serine-type endopeptidase activity"/>
    <property type="evidence" value="ECO:0007669"/>
    <property type="project" value="InterPro"/>
</dbReference>
<dbReference type="PROSITE" id="PS50240">
    <property type="entry name" value="TRYPSIN_DOM"/>
    <property type="match status" value="1"/>
</dbReference>
<proteinExistence type="evidence at transcript level"/>
<dbReference type="InterPro" id="IPR009003">
    <property type="entry name" value="Peptidase_S1_PA"/>
</dbReference>
<dbReference type="InterPro" id="IPR001254">
    <property type="entry name" value="Trypsin_dom"/>
</dbReference>
<reference evidence="5" key="1">
    <citation type="journal article" date="2015" name="PLoS Negl. Trop. Dis.">
        <title>Deep Sequencing Analysis of the Ixodes ricinus Haemocytome.</title>
        <authorList>
            <person name="Kotsyfakis M."/>
            <person name="Kopacek P."/>
            <person name="Franta Z."/>
            <person name="Pedra J.H."/>
            <person name="Ribeiro J.M."/>
        </authorList>
    </citation>
    <scope>NUCLEOTIDE SEQUENCE</scope>
</reference>
<feature type="domain" description="Peptidase S1" evidence="4">
    <location>
        <begin position="36"/>
        <end position="259"/>
    </location>
</feature>
<dbReference type="EMBL" id="GBIH01001610">
    <property type="protein sequence ID" value="JAC93100.1"/>
    <property type="molecule type" value="mRNA"/>
</dbReference>
<dbReference type="SUPFAM" id="SSF50494">
    <property type="entry name" value="Trypsin-like serine proteases"/>
    <property type="match status" value="1"/>
</dbReference>
<accession>A0A090XCQ6</accession>
<dbReference type="PANTHER" id="PTHR24256">
    <property type="entry name" value="TRYPTASE-RELATED"/>
    <property type="match status" value="1"/>
</dbReference>
<keyword evidence="3" id="KW-0732">Signal</keyword>
<evidence type="ECO:0000313" key="5">
    <source>
        <dbReference type="EMBL" id="JAC93100.1"/>
    </source>
</evidence>
<dbReference type="InterPro" id="IPR043504">
    <property type="entry name" value="Peptidase_S1_PA_chymotrypsin"/>
</dbReference>
<comment type="similarity">
    <text evidence="2">Belongs to the peptidase S1 family. CLIP subfamily.</text>
</comment>
<evidence type="ECO:0000259" key="4">
    <source>
        <dbReference type="PROSITE" id="PS50240"/>
    </source>
</evidence>
<dbReference type="Gene3D" id="2.40.10.10">
    <property type="entry name" value="Trypsin-like serine proteases"/>
    <property type="match status" value="1"/>
</dbReference>
<evidence type="ECO:0000256" key="1">
    <source>
        <dbReference type="ARBA" id="ARBA00023157"/>
    </source>
</evidence>
<sequence>MKTFVCVVVLLNALVSGRQGCGRSKILSQLEDGEGIFGGSEAVAGSWPWHVELHNGQQSCVGTLIDDLHVITTGSCLSSRKVKPEMLRVQLGSHMRDTRENAEVAAKVLHTCEGQSWFKPGNDFGILRLGAKVSFTVVIQPICLPNGKTASFHDKTALYATGSDHTSAGGLCQARTESITDFRCGRDFQIAAHNTICTTDDNDYSCRSDEGGPLMRLVGGVWFLEGVFNNQLNSHREPGSAKRYTKVSRYVDFINGYRSLGTVAETKKILFQLDWRMLCDL</sequence>
<organism evidence="5">
    <name type="scientific">Ixodes ricinus</name>
    <name type="common">Common tick</name>
    <name type="synonym">Acarus ricinus</name>
    <dbReference type="NCBI Taxonomy" id="34613"/>
    <lineage>
        <taxon>Eukaryota</taxon>
        <taxon>Metazoa</taxon>
        <taxon>Ecdysozoa</taxon>
        <taxon>Arthropoda</taxon>
        <taxon>Chelicerata</taxon>
        <taxon>Arachnida</taxon>
        <taxon>Acari</taxon>
        <taxon>Parasitiformes</taxon>
        <taxon>Ixodida</taxon>
        <taxon>Ixodoidea</taxon>
        <taxon>Ixodidae</taxon>
        <taxon>Ixodinae</taxon>
        <taxon>Ixodes</taxon>
    </lineage>
</organism>
<name>A0A090XCQ6_IXORI</name>
<feature type="chain" id="PRO_5001867022" evidence="3">
    <location>
        <begin position="18"/>
        <end position="281"/>
    </location>
</feature>
<evidence type="ECO:0000256" key="3">
    <source>
        <dbReference type="SAM" id="SignalP"/>
    </source>
</evidence>
<keyword evidence="1" id="KW-1015">Disulfide bond</keyword>
<feature type="signal peptide" evidence="3">
    <location>
        <begin position="1"/>
        <end position="17"/>
    </location>
</feature>
<protein>
    <submittedName>
        <fullName evidence="5">Putative midgut serine proteinase 1 ixodes scapularis midgut serine proteinase 1</fullName>
    </submittedName>
</protein>
<dbReference type="GO" id="GO:0006508">
    <property type="term" value="P:proteolysis"/>
    <property type="evidence" value="ECO:0007669"/>
    <property type="project" value="InterPro"/>
</dbReference>
<dbReference type="InterPro" id="IPR051487">
    <property type="entry name" value="Ser/Thr_Proteases_Immune/Dev"/>
</dbReference>
<dbReference type="Pfam" id="PF00089">
    <property type="entry name" value="Trypsin"/>
    <property type="match status" value="1"/>
</dbReference>
<evidence type="ECO:0000256" key="2">
    <source>
        <dbReference type="ARBA" id="ARBA00024195"/>
    </source>
</evidence>